<protein>
    <submittedName>
        <fullName evidence="4">Kelch domain-containing protein 3</fullName>
    </submittedName>
</protein>
<keyword evidence="3" id="KW-0472">Membrane</keyword>
<proteinExistence type="predicted"/>
<keyword evidence="3" id="KW-0812">Transmembrane</keyword>
<keyword evidence="3" id="KW-1133">Transmembrane helix</keyword>
<dbReference type="Pfam" id="PF24681">
    <property type="entry name" value="Kelch_KLHDC2_KLHL20_DRC7"/>
    <property type="match status" value="1"/>
</dbReference>
<dbReference type="PANTHER" id="PTHR46093:SF18">
    <property type="entry name" value="FIBRONECTIN TYPE-III DOMAIN-CONTAINING PROTEIN"/>
    <property type="match status" value="1"/>
</dbReference>
<dbReference type="SUPFAM" id="SSF117281">
    <property type="entry name" value="Kelch motif"/>
    <property type="match status" value="1"/>
</dbReference>
<organism evidence="4">
    <name type="scientific">Anthurium amnicola</name>
    <dbReference type="NCBI Taxonomy" id="1678845"/>
    <lineage>
        <taxon>Eukaryota</taxon>
        <taxon>Viridiplantae</taxon>
        <taxon>Streptophyta</taxon>
        <taxon>Embryophyta</taxon>
        <taxon>Tracheophyta</taxon>
        <taxon>Spermatophyta</taxon>
        <taxon>Magnoliopsida</taxon>
        <taxon>Liliopsida</taxon>
        <taxon>Araceae</taxon>
        <taxon>Pothoideae</taxon>
        <taxon>Potheae</taxon>
        <taxon>Anthurium</taxon>
    </lineage>
</organism>
<dbReference type="AlphaFoldDB" id="A0A1D1YF11"/>
<evidence type="ECO:0000256" key="1">
    <source>
        <dbReference type="ARBA" id="ARBA00022441"/>
    </source>
</evidence>
<dbReference type="InterPro" id="IPR015915">
    <property type="entry name" value="Kelch-typ_b-propeller"/>
</dbReference>
<feature type="transmembrane region" description="Helical" evidence="3">
    <location>
        <begin position="395"/>
        <end position="417"/>
    </location>
</feature>
<dbReference type="EMBL" id="GDJX01014725">
    <property type="protein sequence ID" value="JAT53211.1"/>
    <property type="molecule type" value="Transcribed_RNA"/>
</dbReference>
<gene>
    <name evidence="4" type="primary">Klhdc3_2</name>
    <name evidence="4" type="ORF">g.26898</name>
</gene>
<sequence>FLERKVITIMLKKYLKYFILFILIIQSLLIEVNCLISPLTVFKPALRYLHAATVVNKKLYILSGMDLIGSVGFTGIGGGQFFYLDVSVPFNTRRLFWHDLTSNNIIPSQIGATAVSSNDTLFLYGGRNLTSIESTASVYTFDTLTNSWSIPSISGDTFVKRRSLTAIIDNKGKIYLFGGRLLGIDNYVNDMIILDTMKSSWEVGSSLNAPTPRVNYGAVLLPNQNIIYIGGGAESDINEGLPLNEVYLYDTINNNWSTKQTSGLIPSNRYGLSAVLGLDGKRVIIFGGQENGFSVIRPEESLYTLNLDTFEWSIPNVSGKIPANRKLHRANVIGNYMVVTFGVGYNNTESDILLLDISDNDKYKWKKFFIPSASIPEPSPNPTPIPSSSSSKNKAAVIGTIVGALLGGLMIGTLFIYKWNKNKRAKVNVLQVPNSKLESQLGQKEVVKNNKVDNEETKQVQQQQQQQQ</sequence>
<evidence type="ECO:0000256" key="2">
    <source>
        <dbReference type="ARBA" id="ARBA00022737"/>
    </source>
</evidence>
<keyword evidence="1" id="KW-0880">Kelch repeat</keyword>
<keyword evidence="2" id="KW-0677">Repeat</keyword>
<feature type="non-terminal residue" evidence="4">
    <location>
        <position position="1"/>
    </location>
</feature>
<feature type="non-terminal residue" evidence="4">
    <location>
        <position position="468"/>
    </location>
</feature>
<reference evidence="4" key="1">
    <citation type="submission" date="2015-07" db="EMBL/GenBank/DDBJ databases">
        <title>Transcriptome Assembly of Anthurium amnicola.</title>
        <authorList>
            <person name="Suzuki J."/>
        </authorList>
    </citation>
    <scope>NUCLEOTIDE SEQUENCE</scope>
</reference>
<evidence type="ECO:0000313" key="4">
    <source>
        <dbReference type="EMBL" id="JAT53211.1"/>
    </source>
</evidence>
<name>A0A1D1YF11_9ARAE</name>
<dbReference type="PANTHER" id="PTHR46093">
    <property type="entry name" value="ACYL-COA-BINDING DOMAIN-CONTAINING PROTEIN 5"/>
    <property type="match status" value="1"/>
</dbReference>
<evidence type="ECO:0000256" key="3">
    <source>
        <dbReference type="SAM" id="Phobius"/>
    </source>
</evidence>
<accession>A0A1D1YF11</accession>
<dbReference type="Gene3D" id="2.120.10.80">
    <property type="entry name" value="Kelch-type beta propeller"/>
    <property type="match status" value="2"/>
</dbReference>